<evidence type="ECO:0000313" key="5">
    <source>
        <dbReference type="Proteomes" id="UP000554482"/>
    </source>
</evidence>
<comment type="caution">
    <text evidence="4">The sequence shown here is derived from an EMBL/GenBank/DDBJ whole genome shotgun (WGS) entry which is preliminary data.</text>
</comment>
<keyword evidence="2" id="KW-0521">NADP</keyword>
<dbReference type="InterPro" id="IPR004653">
    <property type="entry name" value="DusA"/>
</dbReference>
<name>A0A7J6VSV8_THATH</name>
<dbReference type="GO" id="GO:0000049">
    <property type="term" value="F:tRNA binding"/>
    <property type="evidence" value="ECO:0007669"/>
    <property type="project" value="UniProtKB-KW"/>
</dbReference>
<dbReference type="PANTHER" id="PTHR42907">
    <property type="entry name" value="FMN-LINKED OXIDOREDUCTASES SUPERFAMILY PROTEIN"/>
    <property type="match status" value="1"/>
</dbReference>
<evidence type="ECO:0000313" key="4">
    <source>
        <dbReference type="EMBL" id="KAF5187658.1"/>
    </source>
</evidence>
<proteinExistence type="predicted"/>
<keyword evidence="1" id="KW-0820">tRNA-binding</keyword>
<dbReference type="EMBL" id="JABWDY010027739">
    <property type="protein sequence ID" value="KAF5187658.1"/>
    <property type="molecule type" value="Genomic_DNA"/>
</dbReference>
<sequence length="114" mass="12915">MHHIQVLEEYQQYGDSVMGESGSYKPNLRQMVKPLLGIFHSEPGNGLWKRKADAALKHCETIEDFLEETLDAIPDDVLDSTLSSMSSCDEDAFADVHSSLPPPYRIREQEMIYA</sequence>
<evidence type="ECO:0000256" key="1">
    <source>
        <dbReference type="ARBA" id="ARBA00022555"/>
    </source>
</evidence>
<keyword evidence="3" id="KW-0694">RNA-binding</keyword>
<accession>A0A7J6VSV8</accession>
<evidence type="ECO:0000256" key="3">
    <source>
        <dbReference type="ARBA" id="ARBA00022884"/>
    </source>
</evidence>
<dbReference type="Gene3D" id="1.20.120.1460">
    <property type="match status" value="1"/>
</dbReference>
<organism evidence="4 5">
    <name type="scientific">Thalictrum thalictroides</name>
    <name type="common">Rue-anemone</name>
    <name type="synonym">Anemone thalictroides</name>
    <dbReference type="NCBI Taxonomy" id="46969"/>
    <lineage>
        <taxon>Eukaryota</taxon>
        <taxon>Viridiplantae</taxon>
        <taxon>Streptophyta</taxon>
        <taxon>Embryophyta</taxon>
        <taxon>Tracheophyta</taxon>
        <taxon>Spermatophyta</taxon>
        <taxon>Magnoliopsida</taxon>
        <taxon>Ranunculales</taxon>
        <taxon>Ranunculaceae</taxon>
        <taxon>Thalictroideae</taxon>
        <taxon>Thalictrum</taxon>
    </lineage>
</organism>
<keyword evidence="5" id="KW-1185">Reference proteome</keyword>
<protein>
    <submittedName>
        <fullName evidence="4">tRNA-dihydrouridine synthase</fullName>
    </submittedName>
</protein>
<dbReference type="OrthoDB" id="10262250at2759"/>
<dbReference type="PANTHER" id="PTHR42907:SF1">
    <property type="entry name" value="FMN-LINKED OXIDOREDUCTASES SUPERFAMILY PROTEIN"/>
    <property type="match status" value="1"/>
</dbReference>
<dbReference type="Proteomes" id="UP000554482">
    <property type="component" value="Unassembled WGS sequence"/>
</dbReference>
<dbReference type="GO" id="GO:0017150">
    <property type="term" value="F:tRNA dihydrouridine synthase activity"/>
    <property type="evidence" value="ECO:0007669"/>
    <property type="project" value="InterPro"/>
</dbReference>
<gene>
    <name evidence="4" type="ORF">FRX31_022756</name>
</gene>
<reference evidence="4 5" key="1">
    <citation type="submission" date="2020-06" db="EMBL/GenBank/DDBJ databases">
        <title>Transcriptomic and genomic resources for Thalictrum thalictroides and T. hernandezii: Facilitating candidate gene discovery in an emerging model plant lineage.</title>
        <authorList>
            <person name="Arias T."/>
            <person name="Riano-Pachon D.M."/>
            <person name="Di Stilio V.S."/>
        </authorList>
    </citation>
    <scope>NUCLEOTIDE SEQUENCE [LARGE SCALE GENOMIC DNA]</scope>
    <source>
        <strain evidence="5">cv. WT478/WT964</strain>
        <tissue evidence="4">Leaves</tissue>
    </source>
</reference>
<evidence type="ECO:0000256" key="2">
    <source>
        <dbReference type="ARBA" id="ARBA00022857"/>
    </source>
</evidence>
<dbReference type="AlphaFoldDB" id="A0A7J6VSV8"/>